<dbReference type="InterPro" id="IPR029044">
    <property type="entry name" value="Nucleotide-diphossugar_trans"/>
</dbReference>
<feature type="domain" description="CBS" evidence="2">
    <location>
        <begin position="66"/>
        <end position="122"/>
    </location>
</feature>
<dbReference type="PANTHER" id="PTHR22572">
    <property type="entry name" value="SUGAR-1-PHOSPHATE GUANYL TRANSFERASE"/>
    <property type="match status" value="1"/>
</dbReference>
<dbReference type="Pfam" id="PF00571">
    <property type="entry name" value="CBS"/>
    <property type="match status" value="2"/>
</dbReference>
<comment type="caution">
    <text evidence="3">The sequence shown here is derived from an EMBL/GenBank/DDBJ whole genome shotgun (WGS) entry which is preliminary data.</text>
</comment>
<name>A0ABV9N9C9_9PROT</name>
<keyword evidence="4" id="KW-1185">Reference proteome</keyword>
<dbReference type="EMBL" id="JBHSGQ010000001">
    <property type="protein sequence ID" value="MFC4724465.1"/>
    <property type="molecule type" value="Genomic_DNA"/>
</dbReference>
<accession>A0ABV9N9C9</accession>
<evidence type="ECO:0000313" key="4">
    <source>
        <dbReference type="Proteomes" id="UP001596024"/>
    </source>
</evidence>
<evidence type="ECO:0000256" key="1">
    <source>
        <dbReference type="PROSITE-ProRule" id="PRU00703"/>
    </source>
</evidence>
<dbReference type="PROSITE" id="PS51371">
    <property type="entry name" value="CBS"/>
    <property type="match status" value="2"/>
</dbReference>
<protein>
    <submittedName>
        <fullName evidence="3">Nucleotidyltransferase family protein</fullName>
    </submittedName>
</protein>
<dbReference type="SMART" id="SM00116">
    <property type="entry name" value="CBS"/>
    <property type="match status" value="2"/>
</dbReference>
<dbReference type="InterPro" id="IPR000644">
    <property type="entry name" value="CBS_dom"/>
</dbReference>
<dbReference type="RefSeq" id="WP_371392209.1">
    <property type="nucleotide sequence ID" value="NZ_CP163421.1"/>
</dbReference>
<dbReference type="Gene3D" id="3.90.550.10">
    <property type="entry name" value="Spore Coat Polysaccharide Biosynthesis Protein SpsA, Chain A"/>
    <property type="match status" value="1"/>
</dbReference>
<evidence type="ECO:0000313" key="3">
    <source>
        <dbReference type="EMBL" id="MFC4724465.1"/>
    </source>
</evidence>
<dbReference type="InterPro" id="IPR046342">
    <property type="entry name" value="CBS_dom_sf"/>
</dbReference>
<dbReference type="CDD" id="cd04607">
    <property type="entry name" value="CBS_pair_NTP_transferase_assoc"/>
    <property type="match status" value="1"/>
</dbReference>
<reference evidence="4" key="1">
    <citation type="journal article" date="2019" name="Int. J. Syst. Evol. Microbiol.">
        <title>The Global Catalogue of Microorganisms (GCM) 10K type strain sequencing project: providing services to taxonomists for standard genome sequencing and annotation.</title>
        <authorList>
            <consortium name="The Broad Institute Genomics Platform"/>
            <consortium name="The Broad Institute Genome Sequencing Center for Infectious Disease"/>
            <person name="Wu L."/>
            <person name="Ma J."/>
        </authorList>
    </citation>
    <scope>NUCLEOTIDE SEQUENCE [LARGE SCALE GENOMIC DNA]</scope>
    <source>
        <strain evidence="4">CCUG 62981</strain>
    </source>
</reference>
<dbReference type="CDD" id="cd06426">
    <property type="entry name" value="NTP_transferase_like_2"/>
    <property type="match status" value="1"/>
</dbReference>
<dbReference type="SUPFAM" id="SSF53448">
    <property type="entry name" value="Nucleotide-diphospho-sugar transferases"/>
    <property type="match status" value="1"/>
</dbReference>
<dbReference type="SUPFAM" id="SSF54631">
    <property type="entry name" value="CBS-domain pair"/>
    <property type="match status" value="1"/>
</dbReference>
<sequence length="347" mass="39054">MQDIEKVTLPSDASLRDAMRLLDQTSVQIVLVVDAHNKLAGTCTDGDIRRALLSDGSMDDPVSTAMNRSPLVAQAGEPASNILARMRLNRIRQMPVVDDNRQIVDLMMLADPRKNPDTDVPVVLIVGGLGKRLRPLTENCPKPMLKLGDRPILERTIERFHEQGFRNFFLSVNYLGHLIEDYFGTGEAFDVNIGYLREKKRLGTGGALSLIPEDVSGPIIVMNGDLITEVDFRFLLERHQETKSVATMCTREHRTTIPFGVVRSEDGRYLSTDEKPTLNHDINAGIYCLSEEAYRSTPKDEFYDMPTLFTDLVKAGHHCSVHRIDGLWLDIGTRTEFERAKRVFGEQ</sequence>
<dbReference type="InterPro" id="IPR005835">
    <property type="entry name" value="NTP_transferase_dom"/>
</dbReference>
<organism evidence="3 4">
    <name type="scientific">Glycocaulis abyssi</name>
    <dbReference type="NCBI Taxonomy" id="1433403"/>
    <lineage>
        <taxon>Bacteria</taxon>
        <taxon>Pseudomonadati</taxon>
        <taxon>Pseudomonadota</taxon>
        <taxon>Alphaproteobacteria</taxon>
        <taxon>Maricaulales</taxon>
        <taxon>Maricaulaceae</taxon>
        <taxon>Glycocaulis</taxon>
    </lineage>
</organism>
<dbReference type="Pfam" id="PF00483">
    <property type="entry name" value="NTP_transferase"/>
    <property type="match status" value="1"/>
</dbReference>
<evidence type="ECO:0000259" key="2">
    <source>
        <dbReference type="PROSITE" id="PS51371"/>
    </source>
</evidence>
<keyword evidence="1" id="KW-0129">CBS domain</keyword>
<feature type="domain" description="CBS" evidence="2">
    <location>
        <begin position="1"/>
        <end position="61"/>
    </location>
</feature>
<dbReference type="Proteomes" id="UP001596024">
    <property type="component" value="Unassembled WGS sequence"/>
</dbReference>
<dbReference type="Gene3D" id="3.10.580.10">
    <property type="entry name" value="CBS-domain"/>
    <property type="match status" value="1"/>
</dbReference>
<gene>
    <name evidence="3" type="ORF">ACFPB0_04090</name>
</gene>
<dbReference type="InterPro" id="IPR050486">
    <property type="entry name" value="Mannose-1P_guanyltransferase"/>
</dbReference>
<proteinExistence type="predicted"/>